<comment type="cofactor">
    <cofactor evidence="6">
        <name>Mn(2+)</name>
        <dbReference type="ChEBI" id="CHEBI:29035"/>
    </cofactor>
</comment>
<dbReference type="KEGG" id="wso:WSWS_00910"/>
<dbReference type="EC" id="3.5.4.2" evidence="2 6"/>
<evidence type="ECO:0000313" key="7">
    <source>
        <dbReference type="EMBL" id="RDL12110.1"/>
    </source>
</evidence>
<keyword evidence="8" id="KW-1185">Reference proteome</keyword>
<dbReference type="PANTHER" id="PTHR11113">
    <property type="entry name" value="N-ACETYLGLUCOSAMINE-6-PHOSPHATE DEACETYLASE"/>
    <property type="match status" value="1"/>
</dbReference>
<dbReference type="Pfam" id="PF01979">
    <property type="entry name" value="Amidohydro_1"/>
    <property type="match status" value="1"/>
</dbReference>
<dbReference type="HAMAP" id="MF_01518">
    <property type="entry name" value="Adenine_deamin"/>
    <property type="match status" value="1"/>
</dbReference>
<gene>
    <name evidence="6" type="primary">ade</name>
    <name evidence="7" type="ORF">DFP99_0539</name>
</gene>
<evidence type="ECO:0000256" key="5">
    <source>
        <dbReference type="ARBA" id="ARBA00047720"/>
    </source>
</evidence>
<evidence type="ECO:0000256" key="2">
    <source>
        <dbReference type="ARBA" id="ARBA00012782"/>
    </source>
</evidence>
<proteinExistence type="inferred from homology"/>
<dbReference type="PANTHER" id="PTHR11113:SF2">
    <property type="entry name" value="ADENINE DEAMINASE"/>
    <property type="match status" value="1"/>
</dbReference>
<reference evidence="7 8" key="1">
    <citation type="submission" date="2018-07" db="EMBL/GenBank/DDBJ databases">
        <title>Genomic Encyclopedia of Type Strains, Phase III (KMG-III): the genomes of soil and plant-associated and newly described type strains.</title>
        <authorList>
            <person name="Whitman W."/>
        </authorList>
    </citation>
    <scope>NUCLEOTIDE SEQUENCE [LARGE SCALE GENOMIC DNA]</scope>
    <source>
        <strain evidence="7 8">CECT 7031</strain>
    </source>
</reference>
<evidence type="ECO:0000256" key="1">
    <source>
        <dbReference type="ARBA" id="ARBA00006773"/>
    </source>
</evidence>
<dbReference type="GO" id="GO:0000034">
    <property type="term" value="F:adenine deaminase activity"/>
    <property type="evidence" value="ECO:0007669"/>
    <property type="project" value="UniProtKB-UniRule"/>
</dbReference>
<dbReference type="InterPro" id="IPR006679">
    <property type="entry name" value="Adenine_deam"/>
</dbReference>
<dbReference type="Pfam" id="PF13382">
    <property type="entry name" value="Adenine_deam_C"/>
    <property type="match status" value="1"/>
</dbReference>
<dbReference type="RefSeq" id="WP_070230162.1">
    <property type="nucleotide sequence ID" value="NZ_BJYO01000002.1"/>
</dbReference>
<dbReference type="SUPFAM" id="SSF51556">
    <property type="entry name" value="Metallo-dependent hydrolases"/>
    <property type="match status" value="1"/>
</dbReference>
<dbReference type="EMBL" id="QRAS01000001">
    <property type="protein sequence ID" value="RDL12110.1"/>
    <property type="molecule type" value="Genomic_DNA"/>
</dbReference>
<dbReference type="Gene3D" id="2.30.40.10">
    <property type="entry name" value="Urease, subunit C, domain 1"/>
    <property type="match status" value="1"/>
</dbReference>
<dbReference type="InterPro" id="IPR032466">
    <property type="entry name" value="Metal_Hydrolase"/>
</dbReference>
<evidence type="ECO:0000256" key="3">
    <source>
        <dbReference type="ARBA" id="ARBA00022801"/>
    </source>
</evidence>
<comment type="caution">
    <text evidence="7">The sequence shown here is derived from an EMBL/GenBank/DDBJ whole genome shotgun (WGS) entry which is preliminary data.</text>
</comment>
<protein>
    <recommendedName>
        <fullName evidence="2 6">Adenine deaminase</fullName>
        <shortName evidence="6">Adenase</shortName>
        <shortName evidence="6">Adenine aminase</shortName>
        <ecNumber evidence="2 6">3.5.4.2</ecNumber>
    </recommendedName>
</protein>
<name>A0A288QBE8_9LACO</name>
<dbReference type="GeneID" id="94546107"/>
<dbReference type="GO" id="GO:0006146">
    <property type="term" value="P:adenine catabolic process"/>
    <property type="evidence" value="ECO:0007669"/>
    <property type="project" value="InterPro"/>
</dbReference>
<comment type="catalytic activity">
    <reaction evidence="5 6">
        <text>adenine + H2O + H(+) = hypoxanthine + NH4(+)</text>
        <dbReference type="Rhea" id="RHEA:23688"/>
        <dbReference type="ChEBI" id="CHEBI:15377"/>
        <dbReference type="ChEBI" id="CHEBI:15378"/>
        <dbReference type="ChEBI" id="CHEBI:16708"/>
        <dbReference type="ChEBI" id="CHEBI:17368"/>
        <dbReference type="ChEBI" id="CHEBI:28938"/>
        <dbReference type="EC" id="3.5.4.2"/>
    </reaction>
</comment>
<sequence>MTKLVDKHLINGKFLNVFTSVFEETELWIDGDKIVRRGHSDALTASETVDLAGQYVTPGLIDAHVHVESSLLAPSEFSRLLLSRGVTRVFADPHEIASVAGISGLQYMIDEARQSALHFHFMLPSSVPATPFEHAGAVLHAQHLKPFYEYPEVHGLAEVMDFPAVANGDADMMAKIHDAQAAGRHVDGHGAGLTREQLAIYRAVGIDTDHESDSAEAALERLDAGMAIFIREGTVERDEVAILPIVTALNQQYFSFATDDKTAVDIQKEGSIDFNVNLAVAQGLPMTLALKLASYNAAQAHHLQNVGALTDGYAADLAIFDDLNHFTAKRVLVGGEWVDDDPKANVVLPLANQALNFEMSLADFTVPMTQTRAHVIEIVPHHITTHHLVMDVPVEDGQFVANEEFAKIAVVERYHKLGHGLGIIKGFQLKQGAIAGTIAHDSHNLVVAGVDDTAMLLAVNTLKEIGGGLVVVDGQYQVTAVPLAIGGLMSDQPYEELIVQMNALQAAFNTISDAVFDPFITLSFMALPVIPSLKITDQGLFDFETFSFIDLEAK</sequence>
<dbReference type="InterPro" id="IPR011059">
    <property type="entry name" value="Metal-dep_hydrolase_composite"/>
</dbReference>
<dbReference type="Proteomes" id="UP000254912">
    <property type="component" value="Unassembled WGS sequence"/>
</dbReference>
<evidence type="ECO:0000256" key="4">
    <source>
        <dbReference type="ARBA" id="ARBA00023211"/>
    </source>
</evidence>
<dbReference type="CDD" id="cd01295">
    <property type="entry name" value="AdeC"/>
    <property type="match status" value="1"/>
</dbReference>
<dbReference type="AlphaFoldDB" id="A0A288QBE8"/>
<keyword evidence="3 6" id="KW-0378">Hydrolase</keyword>
<evidence type="ECO:0000256" key="6">
    <source>
        <dbReference type="HAMAP-Rule" id="MF_01518"/>
    </source>
</evidence>
<organism evidence="7 8">
    <name type="scientific">Weissella soli</name>
    <dbReference type="NCBI Taxonomy" id="155866"/>
    <lineage>
        <taxon>Bacteria</taxon>
        <taxon>Bacillati</taxon>
        <taxon>Bacillota</taxon>
        <taxon>Bacilli</taxon>
        <taxon>Lactobacillales</taxon>
        <taxon>Lactobacillaceae</taxon>
        <taxon>Weissella</taxon>
    </lineage>
</organism>
<evidence type="ECO:0000313" key="8">
    <source>
        <dbReference type="Proteomes" id="UP000254912"/>
    </source>
</evidence>
<accession>A0A288QBE8</accession>
<dbReference type="NCBIfam" id="TIGR01178">
    <property type="entry name" value="ade"/>
    <property type="match status" value="1"/>
</dbReference>
<dbReference type="Gene3D" id="3.20.20.140">
    <property type="entry name" value="Metal-dependent hydrolases"/>
    <property type="match status" value="1"/>
</dbReference>
<dbReference type="SUPFAM" id="SSF51338">
    <property type="entry name" value="Composite domain of metallo-dependent hydrolases"/>
    <property type="match status" value="1"/>
</dbReference>
<keyword evidence="4 6" id="KW-0464">Manganese</keyword>
<dbReference type="InterPro" id="IPR026912">
    <property type="entry name" value="Adenine_deam_C"/>
</dbReference>
<dbReference type="InterPro" id="IPR006680">
    <property type="entry name" value="Amidohydro-rel"/>
</dbReference>
<comment type="similarity">
    <text evidence="1 6">Belongs to the metallo-dependent hydrolases superfamily. Adenine deaminase family.</text>
</comment>